<protein>
    <recommendedName>
        <fullName evidence="3">AAA family ATPase</fullName>
    </recommendedName>
</protein>
<reference evidence="1 2" key="1">
    <citation type="submission" date="2023-06" db="EMBL/GenBank/DDBJ databases">
        <authorList>
            <person name="Ham H."/>
            <person name="Park D.S."/>
        </authorList>
    </citation>
    <scope>NUCLEOTIDE SEQUENCE [LARGE SCALE GENOMIC DNA]</scope>
    <source>
        <strain evidence="1 2">KACC 17005</strain>
    </source>
</reference>
<gene>
    <name evidence="1" type="ORF">QRO08_16760</name>
</gene>
<organism evidence="1 2">
    <name type="scientific">Paracidovorax citrulli</name>
    <name type="common">Acidovorax citrulli</name>
    <dbReference type="NCBI Taxonomy" id="80869"/>
    <lineage>
        <taxon>Bacteria</taxon>
        <taxon>Pseudomonadati</taxon>
        <taxon>Pseudomonadota</taxon>
        <taxon>Betaproteobacteria</taxon>
        <taxon>Burkholderiales</taxon>
        <taxon>Comamonadaceae</taxon>
        <taxon>Paracidovorax</taxon>
    </lineage>
</organism>
<proteinExistence type="predicted"/>
<sequence length="74" mass="7765">MTNSPSPLKAVIFSAPQGWGKSTKAKALLDEFGCSAVIEEWQPGDSVHPGMLHLTHAAPDQIATPPNCVVVARG</sequence>
<evidence type="ECO:0000313" key="2">
    <source>
        <dbReference type="Proteomes" id="UP001242732"/>
    </source>
</evidence>
<dbReference type="RefSeq" id="WP_133246162.1">
    <property type="nucleotide sequence ID" value="NZ_CP023687.1"/>
</dbReference>
<evidence type="ECO:0000313" key="1">
    <source>
        <dbReference type="EMBL" id="WIY47480.1"/>
    </source>
</evidence>
<evidence type="ECO:0008006" key="3">
    <source>
        <dbReference type="Google" id="ProtNLM"/>
    </source>
</evidence>
<keyword evidence="2" id="KW-1185">Reference proteome</keyword>
<dbReference type="Proteomes" id="UP001242732">
    <property type="component" value="Chromosome"/>
</dbReference>
<dbReference type="EMBL" id="CP127363">
    <property type="protein sequence ID" value="WIY47480.1"/>
    <property type="molecule type" value="Genomic_DNA"/>
</dbReference>
<name>A0ABY9AL96_PARCI</name>
<accession>A0ABY9AL96</accession>